<evidence type="ECO:0000256" key="5">
    <source>
        <dbReference type="ARBA" id="ARBA00022525"/>
    </source>
</evidence>
<proteinExistence type="inferred from homology"/>
<keyword evidence="9 11" id="KW-0720">Serine protease</keyword>
<dbReference type="Gene3D" id="3.50.30.30">
    <property type="match status" value="1"/>
</dbReference>
<evidence type="ECO:0000256" key="10">
    <source>
        <dbReference type="PIRSR" id="PIRSR615500-1"/>
    </source>
</evidence>
<dbReference type="FunFam" id="3.50.30.30:FF:000005">
    <property type="entry name" value="subtilisin-like protease SBT1.5"/>
    <property type="match status" value="1"/>
</dbReference>
<feature type="domain" description="Inhibitor I9" evidence="15">
    <location>
        <begin position="4"/>
        <end position="88"/>
    </location>
</feature>
<name>B9RUD5_RICCO</name>
<dbReference type="FunFam" id="3.40.50.200:FF:000006">
    <property type="entry name" value="Subtilisin-like protease SBT1.5"/>
    <property type="match status" value="1"/>
</dbReference>
<dbReference type="InterPro" id="IPR010259">
    <property type="entry name" value="S8pro/Inhibitor_I9"/>
</dbReference>
<evidence type="ECO:0000256" key="3">
    <source>
        <dbReference type="ARBA" id="ARBA00011073"/>
    </source>
</evidence>
<dbReference type="InterPro" id="IPR041469">
    <property type="entry name" value="Subtilisin-like_FN3"/>
</dbReference>
<dbReference type="InterPro" id="IPR045051">
    <property type="entry name" value="SBT"/>
</dbReference>
<dbReference type="PROSITE" id="PS51892">
    <property type="entry name" value="SUBTILASE"/>
    <property type="match status" value="1"/>
</dbReference>
<evidence type="ECO:0000259" key="13">
    <source>
        <dbReference type="Pfam" id="PF00082"/>
    </source>
</evidence>
<dbReference type="Pfam" id="PF17766">
    <property type="entry name" value="fn3_6"/>
    <property type="match status" value="1"/>
</dbReference>
<dbReference type="Pfam" id="PF00082">
    <property type="entry name" value="Peptidase_S8"/>
    <property type="match status" value="1"/>
</dbReference>
<dbReference type="GO" id="GO:0006508">
    <property type="term" value="P:proteolysis"/>
    <property type="evidence" value="ECO:0007669"/>
    <property type="project" value="UniProtKB-KW"/>
</dbReference>
<dbReference type="SUPFAM" id="SSF54897">
    <property type="entry name" value="Protease propeptides/inhibitors"/>
    <property type="match status" value="1"/>
</dbReference>
<keyword evidence="18" id="KW-1185">Reference proteome</keyword>
<evidence type="ECO:0000259" key="15">
    <source>
        <dbReference type="Pfam" id="PF05922"/>
    </source>
</evidence>
<dbReference type="InterPro" id="IPR000209">
    <property type="entry name" value="Peptidase_S8/S53_dom"/>
</dbReference>
<dbReference type="FunFam" id="2.60.40.2310:FF:000001">
    <property type="entry name" value="Subtilisin-like protease SBT1.5"/>
    <property type="match status" value="1"/>
</dbReference>
<protein>
    <submittedName>
        <fullName evidence="17">Xylem serine proteinase 1, putative</fullName>
        <ecNumber evidence="17">3.4.21.25</ecNumber>
    </submittedName>
</protein>
<dbReference type="InterPro" id="IPR034197">
    <property type="entry name" value="Peptidases_S8_3"/>
</dbReference>
<dbReference type="Pfam" id="PF02225">
    <property type="entry name" value="PA"/>
    <property type="match status" value="1"/>
</dbReference>
<dbReference type="EC" id="3.4.21.25" evidence="17"/>
<keyword evidence="4" id="KW-0052">Apoplast</keyword>
<comment type="function">
    <text evidence="1">Required for arbuscular mycorrhiza (AM) development during AM symbiosis with AM fungi (e.g. Glomeromycota intraradices).</text>
</comment>
<dbReference type="PROSITE" id="PS00138">
    <property type="entry name" value="SUBTILASE_SER"/>
    <property type="match status" value="1"/>
</dbReference>
<evidence type="ECO:0000256" key="9">
    <source>
        <dbReference type="ARBA" id="ARBA00022825"/>
    </source>
</evidence>
<dbReference type="GO" id="GO:0005576">
    <property type="term" value="C:extracellular region"/>
    <property type="evidence" value="ECO:0000318"/>
    <property type="project" value="GO_Central"/>
</dbReference>
<evidence type="ECO:0000256" key="8">
    <source>
        <dbReference type="ARBA" id="ARBA00022801"/>
    </source>
</evidence>
<dbReference type="Pfam" id="PF05922">
    <property type="entry name" value="Inhibitor_I9"/>
    <property type="match status" value="1"/>
</dbReference>
<dbReference type="InterPro" id="IPR037045">
    <property type="entry name" value="S8pro/Inhibitor_I9_sf"/>
</dbReference>
<feature type="active site" description="Charge relay system" evidence="10 11">
    <location>
        <position position="195"/>
    </location>
</feature>
<dbReference type="InterPro" id="IPR015500">
    <property type="entry name" value="Peptidase_S8_subtilisin-rel"/>
</dbReference>
<dbReference type="InParanoid" id="B9RUD5"/>
<dbReference type="MEROPS" id="S08.A22"/>
<feature type="domain" description="Peptidase S8/S53" evidence="13">
    <location>
        <begin position="118"/>
        <end position="570"/>
    </location>
</feature>
<evidence type="ECO:0000256" key="1">
    <source>
        <dbReference type="ARBA" id="ARBA00002076"/>
    </source>
</evidence>
<evidence type="ECO:0000313" key="18">
    <source>
        <dbReference type="Proteomes" id="UP000008311"/>
    </source>
</evidence>
<dbReference type="InterPro" id="IPR023828">
    <property type="entry name" value="Peptidase_S8_Ser-AS"/>
</dbReference>
<organism evidence="17 18">
    <name type="scientific">Ricinus communis</name>
    <name type="common">Castor bean</name>
    <dbReference type="NCBI Taxonomy" id="3988"/>
    <lineage>
        <taxon>Eukaryota</taxon>
        <taxon>Viridiplantae</taxon>
        <taxon>Streptophyta</taxon>
        <taxon>Embryophyta</taxon>
        <taxon>Tracheophyta</taxon>
        <taxon>Spermatophyta</taxon>
        <taxon>Magnoliopsida</taxon>
        <taxon>eudicotyledons</taxon>
        <taxon>Gunneridae</taxon>
        <taxon>Pentapetalae</taxon>
        <taxon>rosids</taxon>
        <taxon>fabids</taxon>
        <taxon>Malpighiales</taxon>
        <taxon>Euphorbiaceae</taxon>
        <taxon>Acalyphoideae</taxon>
        <taxon>Acalypheae</taxon>
        <taxon>Ricinus</taxon>
    </lineage>
</organism>
<comment type="similarity">
    <text evidence="3 11">Belongs to the peptidase S8 family.</text>
</comment>
<dbReference type="EMBL" id="EQ973817">
    <property type="protein sequence ID" value="EEF44922.1"/>
    <property type="molecule type" value="Genomic_DNA"/>
</dbReference>
<dbReference type="Gene3D" id="3.30.70.80">
    <property type="entry name" value="Peptidase S8 propeptide/proteinase inhibitor I9"/>
    <property type="match status" value="1"/>
</dbReference>
<dbReference type="PANTHER" id="PTHR10795">
    <property type="entry name" value="PROPROTEIN CONVERTASE SUBTILISIN/KEXIN"/>
    <property type="match status" value="1"/>
</dbReference>
<dbReference type="Gene3D" id="2.60.40.2310">
    <property type="match status" value="1"/>
</dbReference>
<dbReference type="SUPFAM" id="SSF52743">
    <property type="entry name" value="Subtilisin-like"/>
    <property type="match status" value="1"/>
</dbReference>
<feature type="active site" description="Charge relay system" evidence="10 11">
    <location>
        <position position="526"/>
    </location>
</feature>
<evidence type="ECO:0000259" key="16">
    <source>
        <dbReference type="Pfam" id="PF17766"/>
    </source>
</evidence>
<dbReference type="InterPro" id="IPR003137">
    <property type="entry name" value="PA_domain"/>
</dbReference>
<evidence type="ECO:0000259" key="14">
    <source>
        <dbReference type="Pfam" id="PF02225"/>
    </source>
</evidence>
<dbReference type="Proteomes" id="UP000008311">
    <property type="component" value="Unassembled WGS sequence"/>
</dbReference>
<keyword evidence="5" id="KW-0964">Secreted</keyword>
<dbReference type="GO" id="GO:0004252">
    <property type="term" value="F:serine-type endopeptidase activity"/>
    <property type="evidence" value="ECO:0000318"/>
    <property type="project" value="GO_Central"/>
</dbReference>
<dbReference type="Gene3D" id="3.40.50.200">
    <property type="entry name" value="Peptidase S8/S53 domain"/>
    <property type="match status" value="1"/>
</dbReference>
<keyword evidence="8 11" id="KW-0378">Hydrolase</keyword>
<dbReference type="GO" id="GO:0009609">
    <property type="term" value="P:response to symbiotic bacterium"/>
    <property type="evidence" value="ECO:0007669"/>
    <property type="project" value="UniProtKB-ARBA"/>
</dbReference>
<evidence type="ECO:0000256" key="6">
    <source>
        <dbReference type="ARBA" id="ARBA00022670"/>
    </source>
</evidence>
<dbReference type="PRINTS" id="PR00723">
    <property type="entry name" value="SUBTILISIN"/>
</dbReference>
<dbReference type="CDD" id="cd04852">
    <property type="entry name" value="Peptidases_S8_3"/>
    <property type="match status" value="1"/>
</dbReference>
<dbReference type="FunFam" id="3.30.70.80:FF:000002">
    <property type="entry name" value="Subtilisin-like protease SBT5.3"/>
    <property type="match status" value="1"/>
</dbReference>
<dbReference type="InterPro" id="IPR036852">
    <property type="entry name" value="Peptidase_S8/S53_dom_sf"/>
</dbReference>
<keyword evidence="7" id="KW-0732">Signal</keyword>
<gene>
    <name evidence="17" type="ORF">RCOM_0851880</name>
</gene>
<feature type="domain" description="Subtilisin-like protease fibronectin type-III" evidence="16">
    <location>
        <begin position="640"/>
        <end position="737"/>
    </location>
</feature>
<reference evidence="18" key="1">
    <citation type="journal article" date="2010" name="Nat. Biotechnol.">
        <title>Draft genome sequence of the oilseed species Ricinus communis.</title>
        <authorList>
            <person name="Chan A.P."/>
            <person name="Crabtree J."/>
            <person name="Zhao Q."/>
            <person name="Lorenzi H."/>
            <person name="Orvis J."/>
            <person name="Puiu D."/>
            <person name="Melake-Berhan A."/>
            <person name="Jones K.M."/>
            <person name="Redman J."/>
            <person name="Chen G."/>
            <person name="Cahoon E.B."/>
            <person name="Gedil M."/>
            <person name="Stanke M."/>
            <person name="Haas B.J."/>
            <person name="Wortman J.R."/>
            <person name="Fraser-Liggett C.M."/>
            <person name="Ravel J."/>
            <person name="Rabinowicz P.D."/>
        </authorList>
    </citation>
    <scope>NUCLEOTIDE SEQUENCE [LARGE SCALE GENOMIC DNA]</scope>
    <source>
        <strain evidence="18">cv. Hale</strain>
    </source>
</reference>
<evidence type="ECO:0000256" key="2">
    <source>
        <dbReference type="ARBA" id="ARBA00004271"/>
    </source>
</evidence>
<evidence type="ECO:0000256" key="4">
    <source>
        <dbReference type="ARBA" id="ARBA00022523"/>
    </source>
</evidence>
<evidence type="ECO:0000256" key="7">
    <source>
        <dbReference type="ARBA" id="ARBA00022729"/>
    </source>
</evidence>
<evidence type="ECO:0000313" key="17">
    <source>
        <dbReference type="EMBL" id="EEF44922.1"/>
    </source>
</evidence>
<accession>B9RUD5</accession>
<dbReference type="GO" id="GO:0009610">
    <property type="term" value="P:response to symbiotic fungus"/>
    <property type="evidence" value="ECO:0007669"/>
    <property type="project" value="UniProtKB-ARBA"/>
</dbReference>
<dbReference type="AlphaFoldDB" id="B9RUD5"/>
<feature type="active site" description="Charge relay system" evidence="10 11">
    <location>
        <position position="126"/>
    </location>
</feature>
<comment type="subcellular location">
    <subcellularLocation>
        <location evidence="2">Secreted</location>
        <location evidence="2">Extracellular space</location>
        <location evidence="2">Apoplast</location>
    </subcellularLocation>
</comment>
<dbReference type="GO" id="GO:0048046">
    <property type="term" value="C:apoplast"/>
    <property type="evidence" value="ECO:0007669"/>
    <property type="project" value="UniProtKB-SubCell"/>
</dbReference>
<feature type="region of interest" description="Disordered" evidence="12">
    <location>
        <begin position="1"/>
        <end position="22"/>
    </location>
</feature>
<evidence type="ECO:0000256" key="11">
    <source>
        <dbReference type="PROSITE-ProRule" id="PRU01240"/>
    </source>
</evidence>
<dbReference type="CDD" id="cd02120">
    <property type="entry name" value="PA_subtilisin_like"/>
    <property type="match status" value="1"/>
</dbReference>
<feature type="domain" description="PA" evidence="14">
    <location>
        <begin position="351"/>
        <end position="442"/>
    </location>
</feature>
<keyword evidence="6 11" id="KW-0645">Protease</keyword>
<sequence>MTRSYVVHLGRHSHASEPSASDISTIAQSHNEILASCISSKEKAKEAIFYSYTRYFNGFAATLEDDEVAELSKHPNVKAVLPNRENKLQTTKSWEYLGLEKNGEVPAYSLWVKAKFDQDLIIGTLDSGVWPESESFNDHGMGPIPPKWKGYCETNDGVRCNRKLIGARYFNKGYEAAIGRPLDASYQTARDYDGHGTHTLSTAGGGFVKGANFLGSSYGTAKGGSPKARVASYKVCWPGCHDADILAAMEVAISDGVDILSLSIGGPPAHYYMDSIALGSFHAVENGILVVCAAGNEGPTPGTVSNLAPWILTVAASSIDRDFPSNIVLGNKEQFKGKSFKTNTLPVGKYYPLVYSVDVKAANISSTHARFCHIGALDPMKVRQKIVYCVRDEYSDVEKSEWFAKAGGVGMILAKHGAGSEVRPEAYFVPTSMVSAEDGLSILSYIRHTKSPKAYISGATRLGTVTAPIMADFSCPGPNSITSEILKPDITAPGVYILAAYTQASGSMPLVTDQFHVPFNIISGTSMACPHVSGISGLLKAVHPDWSPAAIKSAIMTTARTRSNVRKPIANASLVAANPFNYGAGHVWPNRAVNPGLVYDLTVTDYLKFLCSIGYNSSGLLSLFVDVTYECQSREAGPSDLNYPSITVPSLSGKVTLSRTLKNVGTPSLYKVRVKPPKGISVKVEPETLKFNKLHEEKKFKVTLEAKGGSSADHGYVFGGLTWSDGKLYVVKSPIVVKKAVG</sequence>
<evidence type="ECO:0000256" key="12">
    <source>
        <dbReference type="SAM" id="MobiDB-lite"/>
    </source>
</evidence>